<evidence type="ECO:0000313" key="3">
    <source>
        <dbReference type="Proteomes" id="UP001195963"/>
    </source>
</evidence>
<accession>A0ABS7EAJ8</accession>
<evidence type="ECO:0000313" key="2">
    <source>
        <dbReference type="EMBL" id="MBW8186057.1"/>
    </source>
</evidence>
<gene>
    <name evidence="2" type="ORF">K0625_20765</name>
</gene>
<dbReference type="EMBL" id="JAHZST010000020">
    <property type="protein sequence ID" value="MBW8186057.1"/>
    <property type="molecule type" value="Genomic_DNA"/>
</dbReference>
<keyword evidence="3" id="KW-1185">Reference proteome</keyword>
<keyword evidence="1" id="KW-0812">Transmembrane</keyword>
<feature type="transmembrane region" description="Helical" evidence="1">
    <location>
        <begin position="7"/>
        <end position="27"/>
    </location>
</feature>
<keyword evidence="1" id="KW-1133">Transmembrane helix</keyword>
<proteinExistence type="predicted"/>
<reference evidence="2 3" key="1">
    <citation type="submission" date="2021-07" db="EMBL/GenBank/DDBJ databases">
        <title>Shewanella sp. nov, isolated from SCS.</title>
        <authorList>
            <person name="Cao W.R."/>
        </authorList>
    </citation>
    <scope>NUCLEOTIDE SEQUENCE [LARGE SCALE GENOMIC DNA]</scope>
    <source>
        <strain evidence="2 3">NR704-98</strain>
    </source>
</reference>
<organism evidence="2 3">
    <name type="scientific">Shewanella nanhaiensis</name>
    <dbReference type="NCBI Taxonomy" id="2864872"/>
    <lineage>
        <taxon>Bacteria</taxon>
        <taxon>Pseudomonadati</taxon>
        <taxon>Pseudomonadota</taxon>
        <taxon>Gammaproteobacteria</taxon>
        <taxon>Alteromonadales</taxon>
        <taxon>Shewanellaceae</taxon>
        <taxon>Shewanella</taxon>
    </lineage>
</organism>
<sequence>MVKFIQTLGVVIVSVWLWGTAGMTIYYEIDRKIDCVENEGFFKGFFWCETTTLSRTAFYANHTTLFFKAMLWPVTAYDSFLEESHDGSDVERRLGVAVIQESHDITSLDLSHEYLCHQFMEDSRSVYLGEKEFESIPNLYQYGTYIATDDVLANKLINLAQSYYGKSPNNEEFEYFGKLISTEIFNVCNKEPFIHVKKAMIIAAKNV</sequence>
<dbReference type="RefSeq" id="WP_220111394.1">
    <property type="nucleotide sequence ID" value="NZ_JAHZST010000020.1"/>
</dbReference>
<keyword evidence="1" id="KW-0472">Membrane</keyword>
<name>A0ABS7EAJ8_9GAMM</name>
<protein>
    <submittedName>
        <fullName evidence="2">Uncharacterized protein</fullName>
    </submittedName>
</protein>
<comment type="caution">
    <text evidence="2">The sequence shown here is derived from an EMBL/GenBank/DDBJ whole genome shotgun (WGS) entry which is preliminary data.</text>
</comment>
<dbReference type="Proteomes" id="UP001195963">
    <property type="component" value="Unassembled WGS sequence"/>
</dbReference>
<evidence type="ECO:0000256" key="1">
    <source>
        <dbReference type="SAM" id="Phobius"/>
    </source>
</evidence>